<accession>A0A2R3Z846</accession>
<dbReference type="OrthoDB" id="1027451at2"/>
<keyword evidence="3" id="KW-0449">Lipoprotein</keyword>
<sequence>MRIIKICLFLASISMFSQNPLSENAESNFKSAVVRKANNINSFSAEFIQVKHMKMMDENPQSKGRVYYKSPNMLKWEYTAPYDYQVLFKDSKLYLLENGELSEVDLSGNKLFAQIGELIAGSLNGKILEADKDFRINFFRINNEIKARIVPNESHLSSMFKEIWLNFDENQLIKSVRLIDPSGDYTEISMKNIEINQPISPAVFQN</sequence>
<dbReference type="RefSeq" id="WP_107013189.1">
    <property type="nucleotide sequence ID" value="NZ_CP028136.1"/>
</dbReference>
<dbReference type="PANTHER" id="PTHR35869">
    <property type="entry name" value="OUTER-MEMBRANE LIPOPROTEIN CARRIER PROTEIN"/>
    <property type="match status" value="1"/>
</dbReference>
<reference evidence="4" key="1">
    <citation type="submission" date="2018-03" db="EMBL/GenBank/DDBJ databases">
        <title>Gramella fulva sp. nov., isolated from a dry surface of tidal flat.</title>
        <authorList>
            <person name="Hwang S.H."/>
            <person name="Hwang W.M."/>
            <person name="Kang K."/>
            <person name="Ahn T.-Y."/>
        </authorList>
    </citation>
    <scope>NUCLEOTIDE SEQUENCE [LARGE SCALE GENOMIC DNA]</scope>
    <source>
        <strain evidence="4">SH35</strain>
    </source>
</reference>
<dbReference type="SUPFAM" id="SSF89392">
    <property type="entry name" value="Prokaryotic lipoproteins and lipoprotein localization factors"/>
    <property type="match status" value="1"/>
</dbReference>
<dbReference type="AlphaFoldDB" id="A0A2R3Z846"/>
<evidence type="ECO:0000313" key="3">
    <source>
        <dbReference type="EMBL" id="AVR46415.1"/>
    </source>
</evidence>
<feature type="signal peptide" evidence="2">
    <location>
        <begin position="1"/>
        <end position="17"/>
    </location>
</feature>
<keyword evidence="1 2" id="KW-0732">Signal</keyword>
<dbReference type="Gene3D" id="2.50.20.10">
    <property type="entry name" value="Lipoprotein localisation LolA/LolB/LppX"/>
    <property type="match status" value="1"/>
</dbReference>
<evidence type="ECO:0000313" key="4">
    <source>
        <dbReference type="Proteomes" id="UP000241507"/>
    </source>
</evidence>
<proteinExistence type="predicted"/>
<dbReference type="Proteomes" id="UP000241507">
    <property type="component" value="Chromosome"/>
</dbReference>
<dbReference type="Pfam" id="PF03548">
    <property type="entry name" value="LolA"/>
    <property type="match status" value="1"/>
</dbReference>
<evidence type="ECO:0000256" key="2">
    <source>
        <dbReference type="SAM" id="SignalP"/>
    </source>
</evidence>
<dbReference type="KEGG" id="grs:C7S20_14705"/>
<dbReference type="InterPro" id="IPR029046">
    <property type="entry name" value="LolA/LolB/LppX"/>
</dbReference>
<dbReference type="EMBL" id="CP028136">
    <property type="protein sequence ID" value="AVR46415.1"/>
    <property type="molecule type" value="Genomic_DNA"/>
</dbReference>
<evidence type="ECO:0000256" key="1">
    <source>
        <dbReference type="ARBA" id="ARBA00022729"/>
    </source>
</evidence>
<name>A0A2R3Z846_9FLAO</name>
<feature type="chain" id="PRO_5015351119" evidence="2">
    <location>
        <begin position="18"/>
        <end position="206"/>
    </location>
</feature>
<dbReference type="InterPro" id="IPR004564">
    <property type="entry name" value="OM_lipoprot_carrier_LolA-like"/>
</dbReference>
<protein>
    <submittedName>
        <fullName evidence="3">Outer membrane lipoprotein carrier protein LolA</fullName>
    </submittedName>
</protein>
<dbReference type="PANTHER" id="PTHR35869:SF1">
    <property type="entry name" value="OUTER-MEMBRANE LIPOPROTEIN CARRIER PROTEIN"/>
    <property type="match status" value="1"/>
</dbReference>
<gene>
    <name evidence="3" type="ORF">C7S20_14705</name>
</gene>
<keyword evidence="4" id="KW-1185">Reference proteome</keyword>
<dbReference type="CDD" id="cd16325">
    <property type="entry name" value="LolA"/>
    <property type="match status" value="1"/>
</dbReference>
<organism evidence="3 4">
    <name type="scientific">Christiangramia fulva</name>
    <dbReference type="NCBI Taxonomy" id="2126553"/>
    <lineage>
        <taxon>Bacteria</taxon>
        <taxon>Pseudomonadati</taxon>
        <taxon>Bacteroidota</taxon>
        <taxon>Flavobacteriia</taxon>
        <taxon>Flavobacteriales</taxon>
        <taxon>Flavobacteriaceae</taxon>
        <taxon>Christiangramia</taxon>
    </lineage>
</organism>